<comment type="caution">
    <text evidence="2">The sequence shown here is derived from an EMBL/GenBank/DDBJ whole genome shotgun (WGS) entry which is preliminary data.</text>
</comment>
<name>A0AAN8UM00_9MAGN</name>
<evidence type="ECO:0000313" key="2">
    <source>
        <dbReference type="EMBL" id="KAK6914256.1"/>
    </source>
</evidence>
<dbReference type="AlphaFoldDB" id="A0AAN8UM00"/>
<dbReference type="PANTHER" id="PTHR32278">
    <property type="entry name" value="F-BOX DOMAIN-CONTAINING PROTEIN"/>
    <property type="match status" value="1"/>
</dbReference>
<accession>A0AAN8UM00</accession>
<gene>
    <name evidence="2" type="ORF">RJ641_021577</name>
</gene>
<dbReference type="PANTHER" id="PTHR32278:SF135">
    <property type="entry name" value="F-BOX PROTEIN PP2-B12"/>
    <property type="match status" value="1"/>
</dbReference>
<evidence type="ECO:0000313" key="3">
    <source>
        <dbReference type="Proteomes" id="UP001370490"/>
    </source>
</evidence>
<dbReference type="EMBL" id="JBAMMX010000026">
    <property type="protein sequence ID" value="KAK6914256.1"/>
    <property type="molecule type" value="Genomic_DNA"/>
</dbReference>
<protein>
    <submittedName>
        <fullName evidence="2">Phloem protein 2-like</fullName>
    </submittedName>
</protein>
<feature type="compositionally biased region" description="Basic and acidic residues" evidence="1">
    <location>
        <begin position="13"/>
        <end position="33"/>
    </location>
</feature>
<organism evidence="2 3">
    <name type="scientific">Dillenia turbinata</name>
    <dbReference type="NCBI Taxonomy" id="194707"/>
    <lineage>
        <taxon>Eukaryota</taxon>
        <taxon>Viridiplantae</taxon>
        <taxon>Streptophyta</taxon>
        <taxon>Embryophyta</taxon>
        <taxon>Tracheophyta</taxon>
        <taxon>Spermatophyta</taxon>
        <taxon>Magnoliopsida</taxon>
        <taxon>eudicotyledons</taxon>
        <taxon>Gunneridae</taxon>
        <taxon>Pentapetalae</taxon>
        <taxon>Dilleniales</taxon>
        <taxon>Dilleniaceae</taxon>
        <taxon>Dillenia</taxon>
    </lineage>
</organism>
<keyword evidence="3" id="KW-1185">Reference proteome</keyword>
<dbReference type="InterPro" id="IPR025886">
    <property type="entry name" value="PP2-like"/>
</dbReference>
<feature type="compositionally biased region" description="Low complexity" evidence="1">
    <location>
        <begin position="1"/>
        <end position="12"/>
    </location>
</feature>
<sequence length="275" mass="31578">MGLSSSSSSSKKSNLEMEKEGKEEMEGRERYEMGSRSPELPEECISKILSFTTAADACRSCSFNLERRSGKRCYMLGARELNITWGDNPSYWSWNTIPDSRFAEVAELQYVWWFDIIGRIETSILSPATNYAAYLVYKTTTNSYGFDSIPVKVWVRPVDELGHNESTNEIEANADGVFLMQRQQGRGLRGGGRQRLPRQREDGWMEAEMGEFYNDGQGNSGNYIEMRCREVLRNDRKSGLILLGIELRPKARQSYTQNLPFLRLFEGRTVKTMFK</sequence>
<dbReference type="Pfam" id="PF14299">
    <property type="entry name" value="PP2"/>
    <property type="match status" value="1"/>
</dbReference>
<reference evidence="2 3" key="1">
    <citation type="submission" date="2023-12" db="EMBL/GenBank/DDBJ databases">
        <title>A high-quality genome assembly for Dillenia turbinata (Dilleniales).</title>
        <authorList>
            <person name="Chanderbali A."/>
        </authorList>
    </citation>
    <scope>NUCLEOTIDE SEQUENCE [LARGE SCALE GENOMIC DNA]</scope>
    <source>
        <strain evidence="2">LSX21</strain>
        <tissue evidence="2">Leaf</tissue>
    </source>
</reference>
<evidence type="ECO:0000256" key="1">
    <source>
        <dbReference type="SAM" id="MobiDB-lite"/>
    </source>
</evidence>
<dbReference type="Proteomes" id="UP001370490">
    <property type="component" value="Unassembled WGS sequence"/>
</dbReference>
<proteinExistence type="predicted"/>
<feature type="region of interest" description="Disordered" evidence="1">
    <location>
        <begin position="1"/>
        <end position="38"/>
    </location>
</feature>